<dbReference type="Proteomes" id="UP000035800">
    <property type="component" value="Chromosome I"/>
</dbReference>
<accession>K8Y3Z8</accession>
<evidence type="ECO:0000313" key="2">
    <source>
        <dbReference type="Proteomes" id="UP000035800"/>
    </source>
</evidence>
<reference evidence="1 2" key="2">
    <citation type="journal article" date="2014" name="Emerg. Microbes Infect.">
        <title>Potential impact on kidney infection: a whole-genome analysis of Leptospira santarosai serovar Shermani.</title>
        <authorList>
            <person name="Chou L.F."/>
            <person name="Chen T.W."/>
            <person name="Ko Y.C."/>
            <person name="Pan M.J."/>
            <person name="Tian Y.C."/>
            <person name="Chiu C.H."/>
            <person name="Tang P."/>
            <person name="Hung C.C."/>
            <person name="Yang C.W."/>
        </authorList>
    </citation>
    <scope>NUCLEOTIDE SEQUENCE</scope>
    <source>
        <strain evidence="1 2">LT 821</strain>
    </source>
</reference>
<dbReference type="KEGG" id="lst:LSS_04129"/>
<dbReference type="EMBL" id="CP006694">
    <property type="protein sequence ID" value="EKT88144.1"/>
    <property type="molecule type" value="Genomic_DNA"/>
</dbReference>
<dbReference type="STRING" id="758847.LSS_04129"/>
<evidence type="ECO:0000313" key="1">
    <source>
        <dbReference type="EMBL" id="EKT88144.1"/>
    </source>
</evidence>
<sequence length="57" mass="6609">MPNPLEQHTLWRIGSSWDSAFAQIALRSPDEANEINTILLSIVWKWRWISTTVSNDI</sequence>
<dbReference type="AlphaFoldDB" id="K8Y3Z8"/>
<gene>
    <name evidence="1" type="ORF">LSS_04129</name>
</gene>
<proteinExistence type="predicted"/>
<reference evidence="1 2" key="1">
    <citation type="journal article" date="2012" name="Gene">
        <title>Sequence of Leptospira santarosai serovar Shermani genome and prediction of virulence-associated genes.</title>
        <authorList>
            <person name="Chou L.F."/>
            <person name="Chen Y.T."/>
            <person name="Lu C.W."/>
            <person name="Ko Y.C."/>
            <person name="Tang C.Y."/>
            <person name="Pan M.J."/>
            <person name="Tian Y.C."/>
            <person name="Chiu C.H."/>
            <person name="Hung C.C."/>
            <person name="Yang C.W."/>
        </authorList>
    </citation>
    <scope>NUCLEOTIDE SEQUENCE [LARGE SCALE GENOMIC DNA]</scope>
    <source>
        <strain evidence="1">LT 821</strain>
    </source>
</reference>
<organism evidence="1 2">
    <name type="scientific">Leptospira santarosai serovar Shermani str. LT 821</name>
    <dbReference type="NCBI Taxonomy" id="758847"/>
    <lineage>
        <taxon>Bacteria</taxon>
        <taxon>Pseudomonadati</taxon>
        <taxon>Spirochaetota</taxon>
        <taxon>Spirochaetia</taxon>
        <taxon>Leptospirales</taxon>
        <taxon>Leptospiraceae</taxon>
        <taxon>Leptospira</taxon>
    </lineage>
</organism>
<protein>
    <submittedName>
        <fullName evidence="1">Uncharacterized protein</fullName>
    </submittedName>
</protein>
<name>K8Y3Z8_9LEPT</name>